<organism evidence="1 2">
    <name type="scientific">Thiohalorhabdus denitrificans</name>
    <dbReference type="NCBI Taxonomy" id="381306"/>
    <lineage>
        <taxon>Bacteria</taxon>
        <taxon>Pseudomonadati</taxon>
        <taxon>Pseudomonadota</taxon>
        <taxon>Gammaproteobacteria</taxon>
        <taxon>Thiohalorhabdales</taxon>
        <taxon>Thiohalorhabdaceae</taxon>
        <taxon>Thiohalorhabdus</taxon>
    </lineage>
</organism>
<evidence type="ECO:0000313" key="1">
    <source>
        <dbReference type="EMBL" id="SCY10733.1"/>
    </source>
</evidence>
<dbReference type="RefSeq" id="WP_176758738.1">
    <property type="nucleotide sequence ID" value="NZ_FMUN01000003.1"/>
</dbReference>
<dbReference type="EMBL" id="FMUN01000003">
    <property type="protein sequence ID" value="SCY10733.1"/>
    <property type="molecule type" value="Genomic_DNA"/>
</dbReference>
<accession>A0A1G5D7M1</accession>
<protein>
    <submittedName>
        <fullName evidence="1">Uncharacterized protein</fullName>
    </submittedName>
</protein>
<name>A0A1G5D7M1_9GAMM</name>
<evidence type="ECO:0000313" key="2">
    <source>
        <dbReference type="Proteomes" id="UP000183104"/>
    </source>
</evidence>
<gene>
    <name evidence="1" type="ORF">SAMN05661077_1222</name>
</gene>
<dbReference type="Proteomes" id="UP000183104">
    <property type="component" value="Unassembled WGS sequence"/>
</dbReference>
<keyword evidence="2" id="KW-1185">Reference proteome</keyword>
<dbReference type="AlphaFoldDB" id="A0A1G5D7M1"/>
<sequence>MNGFRSFLYALAKLLGDINAIAKGRIGRRIGRRIAGKGTGRLLGEDLSLTAGEL</sequence>
<proteinExistence type="predicted"/>
<reference evidence="2" key="1">
    <citation type="submission" date="2016-10" db="EMBL/GenBank/DDBJ databases">
        <authorList>
            <person name="Varghese N."/>
        </authorList>
    </citation>
    <scope>NUCLEOTIDE SEQUENCE [LARGE SCALE GENOMIC DNA]</scope>
    <source>
        <strain evidence="2">HL 19</strain>
    </source>
</reference>